<proteinExistence type="predicted"/>
<dbReference type="PANTHER" id="PTHR20836">
    <property type="entry name" value="DIHYDRODIPICOLINATE REDUCTASE"/>
    <property type="match status" value="1"/>
</dbReference>
<reference evidence="2" key="1">
    <citation type="submission" date="2020-02" db="EMBL/GenBank/DDBJ databases">
        <title>Unexpected conservation and global transmission of agrobacterial virulence plasmids.</title>
        <authorList>
            <person name="Weisberg A.J."/>
            <person name="Davis E.W. II"/>
            <person name="Tabima J.R."/>
            <person name="Belcher M.S."/>
            <person name="Miller M."/>
            <person name="Kuo C.-H."/>
            <person name="Loper J.E."/>
            <person name="Grunwald N.J."/>
            <person name="Putnam M.L."/>
            <person name="Chang J.H."/>
        </authorList>
    </citation>
    <scope>NUCLEOTIDE SEQUENCE</scope>
    <source>
        <strain evidence="2">Q15/94</strain>
        <plasmid evidence="2">pQ15_94_2</plasmid>
    </source>
</reference>
<gene>
    <name evidence="2" type="ORF">G6M86_26675</name>
</gene>
<dbReference type="InterPro" id="IPR023940">
    <property type="entry name" value="DHDPR_bac"/>
</dbReference>
<keyword evidence="2" id="KW-0614">Plasmid</keyword>
<evidence type="ECO:0000313" key="2">
    <source>
        <dbReference type="EMBL" id="QTG16895.1"/>
    </source>
</evidence>
<sequence>MRYTQILIAGRGKLASEISKLLQVPHDLKSGSWRSDFTDMACSLIVHAGSGRELPEIIEFCKSTSSTLIELSTGSVLENTPQSFPVVICPNTNILMLKFMKMVQTTGPFYSGYNIQVIESHQSGKKSTPGTAVAIASSLGLSPDVVTSIRDPHTQASLLRIAPEDLNRHALHQIIIRDGGSQISLETRVHGDAPYAAGVSKIVLATLSHCLENRTYWIDEYIESGWI</sequence>
<dbReference type="Pfam" id="PF05173">
    <property type="entry name" value="DapB_C"/>
    <property type="match status" value="1"/>
</dbReference>
<dbReference type="RefSeq" id="WP_333722685.1">
    <property type="nucleotide sequence ID" value="NZ_CP049219.1"/>
</dbReference>
<dbReference type="InterPro" id="IPR022663">
    <property type="entry name" value="DapB_C"/>
</dbReference>
<dbReference type="GO" id="GO:0009089">
    <property type="term" value="P:lysine biosynthetic process via diaminopimelate"/>
    <property type="evidence" value="ECO:0007669"/>
    <property type="project" value="InterPro"/>
</dbReference>
<dbReference type="Gene3D" id="3.40.50.720">
    <property type="entry name" value="NAD(P)-binding Rossmann-like Domain"/>
    <property type="match status" value="1"/>
</dbReference>
<dbReference type="Proteomes" id="UP000663946">
    <property type="component" value="Plasmid pQ15_94_2"/>
</dbReference>
<protein>
    <submittedName>
        <fullName evidence="2">Dihydrodipicolinate reductase</fullName>
    </submittedName>
</protein>
<dbReference type="Gene3D" id="3.30.360.10">
    <property type="entry name" value="Dihydrodipicolinate Reductase, domain 2"/>
    <property type="match status" value="1"/>
</dbReference>
<accession>A0AAJ4N7Y9</accession>
<organism evidence="2 3">
    <name type="scientific">Agrobacterium tumefaciens</name>
    <dbReference type="NCBI Taxonomy" id="358"/>
    <lineage>
        <taxon>Bacteria</taxon>
        <taxon>Pseudomonadati</taxon>
        <taxon>Pseudomonadota</taxon>
        <taxon>Alphaproteobacteria</taxon>
        <taxon>Hyphomicrobiales</taxon>
        <taxon>Rhizobiaceae</taxon>
        <taxon>Rhizobium/Agrobacterium group</taxon>
        <taxon>Agrobacterium</taxon>
        <taxon>Agrobacterium tumefaciens complex</taxon>
    </lineage>
</organism>
<evidence type="ECO:0000313" key="3">
    <source>
        <dbReference type="Proteomes" id="UP000663946"/>
    </source>
</evidence>
<dbReference type="AlphaFoldDB" id="A0AAJ4N7Y9"/>
<dbReference type="EMBL" id="CP049219">
    <property type="protein sequence ID" value="QTG16895.1"/>
    <property type="molecule type" value="Genomic_DNA"/>
</dbReference>
<evidence type="ECO:0000259" key="1">
    <source>
        <dbReference type="Pfam" id="PF05173"/>
    </source>
</evidence>
<dbReference type="GO" id="GO:0019877">
    <property type="term" value="P:diaminopimelate biosynthetic process"/>
    <property type="evidence" value="ECO:0007669"/>
    <property type="project" value="TreeGrafter"/>
</dbReference>
<name>A0AAJ4N7Y9_AGRTU</name>
<dbReference type="PANTHER" id="PTHR20836:SF0">
    <property type="entry name" value="4-HYDROXY-TETRAHYDRODIPICOLINATE REDUCTASE 1, CHLOROPLASTIC-RELATED"/>
    <property type="match status" value="1"/>
</dbReference>
<feature type="domain" description="Dihydrodipicolinate reductase C-terminal" evidence="1">
    <location>
        <begin position="99"/>
        <end position="205"/>
    </location>
</feature>
<dbReference type="GO" id="GO:0008839">
    <property type="term" value="F:4-hydroxy-tetrahydrodipicolinate reductase"/>
    <property type="evidence" value="ECO:0007669"/>
    <property type="project" value="InterPro"/>
</dbReference>
<geneLocation type="plasmid" evidence="2 3">
    <name>pQ15_94_2</name>
</geneLocation>